<dbReference type="SUPFAM" id="SSF103473">
    <property type="entry name" value="MFS general substrate transporter"/>
    <property type="match status" value="1"/>
</dbReference>
<reference evidence="6" key="2">
    <citation type="submission" date="2025-08" db="UniProtKB">
        <authorList>
            <consortium name="Ensembl"/>
        </authorList>
    </citation>
    <scope>IDENTIFICATION</scope>
</reference>
<dbReference type="Ensembl" id="ENSLACT00000010645.1">
    <property type="protein sequence ID" value="ENSLACP00000010566.1"/>
    <property type="gene ID" value="ENSLACG00000009311.1"/>
</dbReference>
<dbReference type="InterPro" id="IPR036259">
    <property type="entry name" value="MFS_trans_sf"/>
</dbReference>
<evidence type="ECO:0000256" key="4">
    <source>
        <dbReference type="ARBA" id="ARBA00023136"/>
    </source>
</evidence>
<comment type="subcellular location">
    <subcellularLocation>
        <location evidence="1">Membrane</location>
        <topology evidence="1">Multi-pass membrane protein</topology>
    </subcellularLocation>
</comment>
<feature type="transmembrane region" description="Helical" evidence="5">
    <location>
        <begin position="379"/>
        <end position="398"/>
    </location>
</feature>
<evidence type="ECO:0000313" key="7">
    <source>
        <dbReference type="Proteomes" id="UP000008672"/>
    </source>
</evidence>
<feature type="transmembrane region" description="Helical" evidence="5">
    <location>
        <begin position="468"/>
        <end position="487"/>
    </location>
</feature>
<dbReference type="OMA" id="WRTFANG"/>
<name>H3ALP5_LATCH</name>
<dbReference type="EMBL" id="AFYH01019639">
    <property type="status" value="NOT_ANNOTATED_CDS"/>
    <property type="molecule type" value="Genomic_DNA"/>
</dbReference>
<evidence type="ECO:0008006" key="8">
    <source>
        <dbReference type="Google" id="ProtNLM"/>
    </source>
</evidence>
<dbReference type="STRING" id="7897.ENSLACP00000010566"/>
<feature type="transmembrane region" description="Helical" evidence="5">
    <location>
        <begin position="404"/>
        <end position="427"/>
    </location>
</feature>
<feature type="transmembrane region" description="Helical" evidence="5">
    <location>
        <begin position="20"/>
        <end position="43"/>
    </location>
</feature>
<evidence type="ECO:0000313" key="6">
    <source>
        <dbReference type="Ensembl" id="ENSLACP00000010566.1"/>
    </source>
</evidence>
<feature type="transmembrane region" description="Helical" evidence="5">
    <location>
        <begin position="439"/>
        <end position="462"/>
    </location>
</feature>
<evidence type="ECO:0000256" key="2">
    <source>
        <dbReference type="ARBA" id="ARBA00022692"/>
    </source>
</evidence>
<dbReference type="EMBL" id="AFYH01019641">
    <property type="status" value="NOT_ANNOTATED_CDS"/>
    <property type="molecule type" value="Genomic_DNA"/>
</dbReference>
<dbReference type="eggNOG" id="KOG0255">
    <property type="taxonomic scope" value="Eukaryota"/>
</dbReference>
<accession>H3ALP5</accession>
<keyword evidence="7" id="KW-1185">Reference proteome</keyword>
<dbReference type="PANTHER" id="PTHR24064">
    <property type="entry name" value="SOLUTE CARRIER FAMILY 22 MEMBER"/>
    <property type="match status" value="1"/>
</dbReference>
<sequence length="501" mass="55950">MQDFDEVTSFLGEWGPFQRTIFILLSVTVIPSGYSGVSMVFVADTPPHYCRLPGVNYRGSGLNISLALTRTDGEFNASNCKRYRGNESKQELELCTDGWEYSTERYISTIVTEWDLVCENDWKVPFSTSLFYLGMMIGSMLSGQASDRYMNFDCILSNCCLNILFNKINMKGKAITLLNILFLLNTMTPLQEIVGMFPWGHNFPLLKDLKLSPGIFPIIGLIYLKILHIIFSKSWKRLILLQLAPVSPLTFEIQRSVKMLASYSYFQKESPLQNLTKAIIINRINQQTTFFPPTRQPKHKDENTYSYTFLDLVRTANVRNITIINAFVWLVTNLSFYGLNLNTSNLSGDPYTNCLISAATDGVATIGTQFILRRGMRRTASASALLLGGTVLLLIQVVPSDLNAIIITLVMVGKLGVGVAFSVAYIYTAELYPTVVRNMGFGINSMAARIGGIASSYFVYMGTYYKNLPSTVMGILTVIAGLSSLLLPETWGRPLPEQISE</sequence>
<dbReference type="GO" id="GO:0016020">
    <property type="term" value="C:membrane"/>
    <property type="evidence" value="ECO:0007669"/>
    <property type="project" value="UniProtKB-SubCell"/>
</dbReference>
<organism evidence="6 7">
    <name type="scientific">Latimeria chalumnae</name>
    <name type="common">Coelacanth</name>
    <dbReference type="NCBI Taxonomy" id="7897"/>
    <lineage>
        <taxon>Eukaryota</taxon>
        <taxon>Metazoa</taxon>
        <taxon>Chordata</taxon>
        <taxon>Craniata</taxon>
        <taxon>Vertebrata</taxon>
        <taxon>Euteleostomi</taxon>
        <taxon>Coelacanthiformes</taxon>
        <taxon>Coelacanthidae</taxon>
        <taxon>Latimeria</taxon>
    </lineage>
</organism>
<keyword evidence="2 5" id="KW-0812">Transmembrane</keyword>
<dbReference type="HOGENOM" id="CLU_001265_33_4_1"/>
<dbReference type="EMBL" id="AFYH01019638">
    <property type="status" value="NOT_ANNOTATED_CDS"/>
    <property type="molecule type" value="Genomic_DNA"/>
</dbReference>
<reference evidence="7" key="1">
    <citation type="submission" date="2011-08" db="EMBL/GenBank/DDBJ databases">
        <title>The draft genome of Latimeria chalumnae.</title>
        <authorList>
            <person name="Di Palma F."/>
            <person name="Alfoldi J."/>
            <person name="Johnson J."/>
            <person name="Berlin A."/>
            <person name="Gnerre S."/>
            <person name="Jaffe D."/>
            <person name="MacCallum I."/>
            <person name="Young S."/>
            <person name="Walker B.J."/>
            <person name="Lander E."/>
            <person name="Lindblad-Toh K."/>
        </authorList>
    </citation>
    <scope>NUCLEOTIDE SEQUENCE [LARGE SCALE GENOMIC DNA]</scope>
    <source>
        <strain evidence="7">Wild caught</strain>
    </source>
</reference>
<dbReference type="Proteomes" id="UP000008672">
    <property type="component" value="Unassembled WGS sequence"/>
</dbReference>
<protein>
    <recommendedName>
        <fullName evidence="8">Major facilitator superfamily (MFS) profile domain-containing protein</fullName>
    </recommendedName>
</protein>
<dbReference type="InParanoid" id="H3ALP5"/>
<feature type="transmembrane region" description="Helical" evidence="5">
    <location>
        <begin position="174"/>
        <end position="194"/>
    </location>
</feature>
<keyword evidence="4 5" id="KW-0472">Membrane</keyword>
<evidence type="ECO:0000256" key="5">
    <source>
        <dbReference type="SAM" id="Phobius"/>
    </source>
</evidence>
<evidence type="ECO:0000256" key="1">
    <source>
        <dbReference type="ARBA" id="ARBA00004141"/>
    </source>
</evidence>
<reference evidence="6" key="3">
    <citation type="submission" date="2025-09" db="UniProtKB">
        <authorList>
            <consortium name="Ensembl"/>
        </authorList>
    </citation>
    <scope>IDENTIFICATION</scope>
</reference>
<feature type="transmembrane region" description="Helical" evidence="5">
    <location>
        <begin position="214"/>
        <end position="231"/>
    </location>
</feature>
<dbReference type="Gene3D" id="1.20.1250.20">
    <property type="entry name" value="MFS general substrate transporter like domains"/>
    <property type="match status" value="1"/>
</dbReference>
<proteinExistence type="predicted"/>
<keyword evidence="3 5" id="KW-1133">Transmembrane helix</keyword>
<dbReference type="AlphaFoldDB" id="H3ALP5"/>
<evidence type="ECO:0000256" key="3">
    <source>
        <dbReference type="ARBA" id="ARBA00022989"/>
    </source>
</evidence>
<dbReference type="EMBL" id="AFYH01019640">
    <property type="status" value="NOT_ANNOTATED_CDS"/>
    <property type="molecule type" value="Genomic_DNA"/>
</dbReference>
<dbReference type="GeneTree" id="ENSGT00940000163251"/>
<dbReference type="EMBL" id="AFYH01019642">
    <property type="status" value="NOT_ANNOTATED_CDS"/>
    <property type="molecule type" value="Genomic_DNA"/>
</dbReference>